<dbReference type="Proteomes" id="UP000785679">
    <property type="component" value="Unassembled WGS sequence"/>
</dbReference>
<name>A0A8J8SWK5_HALGN</name>
<comment type="caution">
    <text evidence="1">The sequence shown here is derived from an EMBL/GenBank/DDBJ whole genome shotgun (WGS) entry which is preliminary data.</text>
</comment>
<evidence type="ECO:0000313" key="1">
    <source>
        <dbReference type="EMBL" id="TNV73325.1"/>
    </source>
</evidence>
<dbReference type="AlphaFoldDB" id="A0A8J8SWK5"/>
<reference evidence="1" key="1">
    <citation type="submission" date="2019-06" db="EMBL/GenBank/DDBJ databases">
        <authorList>
            <person name="Zheng W."/>
        </authorList>
    </citation>
    <scope>NUCLEOTIDE SEQUENCE</scope>
    <source>
        <strain evidence="1">QDHG01</strain>
    </source>
</reference>
<accession>A0A8J8SWK5</accession>
<keyword evidence="2" id="KW-1185">Reference proteome</keyword>
<proteinExistence type="predicted"/>
<evidence type="ECO:0000313" key="2">
    <source>
        <dbReference type="Proteomes" id="UP000785679"/>
    </source>
</evidence>
<sequence>MKKFLIVNHVLITTFYKDQEEEIEIVDSNCSLLYFKVKHYSLNQTPLSFDLTTVNSFTNNEIVSLTQYANHYNLKIQRLILKTSQIGYAGLFENFCKQLGEMKLKELEIISMVTYYPFHHLPQSIESLTVDMTKQLRFFPLNEQIIIKRVKTLVVRCSNSKQLPGLFSEVQPTDVLVVEVISFNEKHHEIIIADISLVKAKKLYLKFAGIPTSNIVEAFLKLQIPQKYIQVALVAYEKQSDIRELLWKYFPPNYSEPLHFSSKSCKGLSSFNCPGQFKIFTSQRLITVLQDSLANKLESIMKAQVQPGYLATKHLKFNDVSAFDEHLVLFEVLTKCKKLETLSLCITHTVAIKDIVDKLPEYNPQKRWPLLKIFDEVETPNLRSFTLNIVNPANYQFYLLILEKCGTRLRSFSVSHCNINILEQFLDRLPKLTLQELGLGSLQTLATLFDKLQIFRYLRKFACTIEALSSVLKTQLYQTLSKYPFLHEIELTIDRYDQQTRSNLPEFLQQLTNFPNLRKITVHTQEGLFSQSEMMVIFRPTQVVRKLPLDIVMKKAKVKQYQTKLLAATQRKKEEDDQVKRPYIGFECLIEDRNQQYYYI</sequence>
<dbReference type="EMBL" id="RRYP01019223">
    <property type="protein sequence ID" value="TNV73325.1"/>
    <property type="molecule type" value="Genomic_DNA"/>
</dbReference>
<gene>
    <name evidence="1" type="ORF">FGO68_gene3359</name>
</gene>
<protein>
    <submittedName>
        <fullName evidence="1">Uncharacterized protein</fullName>
    </submittedName>
</protein>
<organism evidence="1 2">
    <name type="scientific">Halteria grandinella</name>
    <dbReference type="NCBI Taxonomy" id="5974"/>
    <lineage>
        <taxon>Eukaryota</taxon>
        <taxon>Sar</taxon>
        <taxon>Alveolata</taxon>
        <taxon>Ciliophora</taxon>
        <taxon>Intramacronucleata</taxon>
        <taxon>Spirotrichea</taxon>
        <taxon>Stichotrichia</taxon>
        <taxon>Sporadotrichida</taxon>
        <taxon>Halteriidae</taxon>
        <taxon>Halteria</taxon>
    </lineage>
</organism>